<dbReference type="InterPro" id="IPR000630">
    <property type="entry name" value="Ribosomal_uS8"/>
</dbReference>
<dbReference type="PROSITE" id="PS00053">
    <property type="entry name" value="RIBOSOMAL_S8"/>
    <property type="match status" value="1"/>
</dbReference>
<dbReference type="GO" id="GO:0003735">
    <property type="term" value="F:structural constituent of ribosome"/>
    <property type="evidence" value="ECO:0007669"/>
    <property type="project" value="InterPro"/>
</dbReference>
<protein>
    <recommendedName>
        <fullName evidence="6 7">Small ribosomal subunit protein uS8</fullName>
    </recommendedName>
</protein>
<dbReference type="Gene3D" id="3.30.1370.30">
    <property type="match status" value="1"/>
</dbReference>
<dbReference type="HAMAP" id="MF_01302_B">
    <property type="entry name" value="Ribosomal_uS8_B"/>
    <property type="match status" value="1"/>
</dbReference>
<dbReference type="Proteomes" id="UP000249818">
    <property type="component" value="Chromosome BARAN1"/>
</dbReference>
<dbReference type="GO" id="GO:1990904">
    <property type="term" value="C:ribonucleoprotein complex"/>
    <property type="evidence" value="ECO:0007669"/>
    <property type="project" value="UniProtKB-KW"/>
</dbReference>
<evidence type="ECO:0000256" key="7">
    <source>
        <dbReference type="HAMAP-Rule" id="MF_01302"/>
    </source>
</evidence>
<dbReference type="AlphaFoldDB" id="A0A2X3L1M4"/>
<keyword evidence="10" id="KW-1185">Reference proteome</keyword>
<comment type="function">
    <text evidence="7">One of the primary rRNA binding proteins, it binds directly to 16S rRNA central domain where it helps coordinate assembly of the platform of the 30S subunit.</text>
</comment>
<dbReference type="Pfam" id="PF00410">
    <property type="entry name" value="Ribosomal_S8"/>
    <property type="match status" value="1"/>
</dbReference>
<dbReference type="EMBL" id="LS483254">
    <property type="protein sequence ID" value="SQD92690.1"/>
    <property type="molecule type" value="Genomic_DNA"/>
</dbReference>
<dbReference type="Gene3D" id="3.30.1490.10">
    <property type="match status" value="1"/>
</dbReference>
<dbReference type="NCBIfam" id="NF001109">
    <property type="entry name" value="PRK00136.1"/>
    <property type="match status" value="1"/>
</dbReference>
<keyword evidence="3 7" id="KW-0694">RNA-binding</keyword>
<dbReference type="GO" id="GO:0019843">
    <property type="term" value="F:rRNA binding"/>
    <property type="evidence" value="ECO:0007669"/>
    <property type="project" value="UniProtKB-UniRule"/>
</dbReference>
<accession>A0A2X3L1M4</accession>
<proteinExistence type="inferred from homology"/>
<evidence type="ECO:0000256" key="8">
    <source>
        <dbReference type="RuleBase" id="RU003660"/>
    </source>
</evidence>
<dbReference type="SUPFAM" id="SSF56047">
    <property type="entry name" value="Ribosomal protein S8"/>
    <property type="match status" value="1"/>
</dbReference>
<dbReference type="OrthoDB" id="9802617at2"/>
<dbReference type="FunFam" id="3.30.1490.10:FF:000001">
    <property type="entry name" value="30S ribosomal protein S8"/>
    <property type="match status" value="1"/>
</dbReference>
<evidence type="ECO:0000256" key="4">
    <source>
        <dbReference type="ARBA" id="ARBA00022980"/>
    </source>
</evidence>
<reference evidence="10" key="1">
    <citation type="submission" date="2018-05" db="EMBL/GenBank/DDBJ databases">
        <authorList>
            <person name="Hao L."/>
        </authorList>
    </citation>
    <scope>NUCLEOTIDE SEQUENCE [LARGE SCALE GENOMIC DNA]</scope>
</reference>
<dbReference type="PANTHER" id="PTHR11758">
    <property type="entry name" value="40S RIBOSOMAL PROTEIN S15A"/>
    <property type="match status" value="1"/>
</dbReference>
<evidence type="ECO:0000256" key="6">
    <source>
        <dbReference type="ARBA" id="ARBA00035258"/>
    </source>
</evidence>
<evidence type="ECO:0000256" key="5">
    <source>
        <dbReference type="ARBA" id="ARBA00023274"/>
    </source>
</evidence>
<dbReference type="RefSeq" id="WP_122030877.1">
    <property type="nucleotide sequence ID" value="NZ_LS483254.1"/>
</dbReference>
<dbReference type="KEGG" id="bana:BARAN1_0666"/>
<name>A0A2X3L1M4_9BACT</name>
<dbReference type="InterPro" id="IPR035987">
    <property type="entry name" value="Ribosomal_uS8_sf"/>
</dbReference>
<keyword evidence="2 7" id="KW-0699">rRNA-binding</keyword>
<evidence type="ECO:0000313" key="10">
    <source>
        <dbReference type="Proteomes" id="UP000249818"/>
    </source>
</evidence>
<organism evidence="9 10">
    <name type="scientific">Candidatus Bipolaricaulis anaerobius</name>
    <dbReference type="NCBI Taxonomy" id="2026885"/>
    <lineage>
        <taxon>Bacteria</taxon>
        <taxon>Candidatus Bipolaricaulota</taxon>
        <taxon>Candidatus Bipolaricaulia</taxon>
        <taxon>Candidatus Bipolaricaulales</taxon>
        <taxon>Candidatus Bipolaricaulaceae</taxon>
        <taxon>Candidatus Bipolaricaulis</taxon>
    </lineage>
</organism>
<dbReference type="GO" id="GO:0005840">
    <property type="term" value="C:ribosome"/>
    <property type="evidence" value="ECO:0007669"/>
    <property type="project" value="UniProtKB-KW"/>
</dbReference>
<evidence type="ECO:0000313" key="9">
    <source>
        <dbReference type="EMBL" id="SQD92690.1"/>
    </source>
</evidence>
<keyword evidence="5 7" id="KW-0687">Ribonucleoprotein</keyword>
<dbReference type="InterPro" id="IPR047863">
    <property type="entry name" value="Ribosomal_uS8_CS"/>
</dbReference>
<dbReference type="FunFam" id="3.30.1370.30:FF:000002">
    <property type="entry name" value="30S ribosomal protein S8"/>
    <property type="match status" value="1"/>
</dbReference>
<evidence type="ECO:0000256" key="1">
    <source>
        <dbReference type="ARBA" id="ARBA00006471"/>
    </source>
</evidence>
<gene>
    <name evidence="7 9" type="primary">rpsH</name>
    <name evidence="9" type="ORF">BARAN1_0666</name>
</gene>
<dbReference type="GO" id="GO:0006412">
    <property type="term" value="P:translation"/>
    <property type="evidence" value="ECO:0007669"/>
    <property type="project" value="UniProtKB-UniRule"/>
</dbReference>
<evidence type="ECO:0000256" key="3">
    <source>
        <dbReference type="ARBA" id="ARBA00022884"/>
    </source>
</evidence>
<evidence type="ECO:0000256" key="2">
    <source>
        <dbReference type="ARBA" id="ARBA00022730"/>
    </source>
</evidence>
<keyword evidence="4 7" id="KW-0689">Ribosomal protein</keyword>
<comment type="similarity">
    <text evidence="1 7 8">Belongs to the universal ribosomal protein uS8 family.</text>
</comment>
<sequence length="136" mass="15235">MTVNDPIADMLARVRNALARSMTEVTMPSSRMKVEIARILAEEGYIESYTVDEGEPFPTLRLTLKYKREGTRFRRPAIQGLRRVSTSARRVYVGADEIPNTRGGLGTSVLSTSQGIMTGREARRRGIGGELLYEVW</sequence>
<dbReference type="GO" id="GO:0005737">
    <property type="term" value="C:cytoplasm"/>
    <property type="evidence" value="ECO:0007669"/>
    <property type="project" value="UniProtKB-ARBA"/>
</dbReference>
<comment type="subunit">
    <text evidence="7">Part of the 30S ribosomal subunit. Contacts proteins S5 and S12.</text>
</comment>